<dbReference type="InterPro" id="IPR058240">
    <property type="entry name" value="rSAM_sf"/>
</dbReference>
<dbReference type="OrthoDB" id="9763993at2"/>
<dbReference type="Pfam" id="PF04055">
    <property type="entry name" value="Radical_SAM"/>
    <property type="match status" value="1"/>
</dbReference>
<feature type="binding site" evidence="12">
    <location>
        <position position="99"/>
    </location>
    <ligand>
        <name>GTP</name>
        <dbReference type="ChEBI" id="CHEBI:37565"/>
    </ligand>
</feature>
<dbReference type="InterPro" id="IPR000385">
    <property type="entry name" value="MoaA_NifB_PqqE_Fe-S-bd_CS"/>
</dbReference>
<keyword evidence="7 12" id="KW-0411">Iron-sulfur</keyword>
<comment type="catalytic activity">
    <reaction evidence="11 12">
        <text>GTP + AH2 + S-adenosyl-L-methionine = (8S)-3',8-cyclo-7,8-dihydroguanosine 5'-triphosphate + 5'-deoxyadenosine + L-methionine + A + H(+)</text>
        <dbReference type="Rhea" id="RHEA:49576"/>
        <dbReference type="ChEBI" id="CHEBI:13193"/>
        <dbReference type="ChEBI" id="CHEBI:15378"/>
        <dbReference type="ChEBI" id="CHEBI:17319"/>
        <dbReference type="ChEBI" id="CHEBI:17499"/>
        <dbReference type="ChEBI" id="CHEBI:37565"/>
        <dbReference type="ChEBI" id="CHEBI:57844"/>
        <dbReference type="ChEBI" id="CHEBI:59789"/>
        <dbReference type="ChEBI" id="CHEBI:131766"/>
        <dbReference type="EC" id="4.1.99.22"/>
    </reaction>
</comment>
<dbReference type="Proteomes" id="UP000321595">
    <property type="component" value="Chromosome"/>
</dbReference>
<feature type="binding site" evidence="12">
    <location>
        <position position="30"/>
    </location>
    <ligand>
        <name>[4Fe-4S] cluster</name>
        <dbReference type="ChEBI" id="CHEBI:49883"/>
        <label>1</label>
        <note>4Fe-4S-S-AdoMet</note>
    </ligand>
</feature>
<dbReference type="KEGG" id="bbae:FRD01_12615"/>
<dbReference type="InterPro" id="IPR040064">
    <property type="entry name" value="MoaA-like"/>
</dbReference>
<keyword evidence="8 12" id="KW-0342">GTP-binding</keyword>
<evidence type="ECO:0000256" key="3">
    <source>
        <dbReference type="ARBA" id="ARBA00022691"/>
    </source>
</evidence>
<keyword evidence="6 12" id="KW-0408">Iron</keyword>
<feature type="binding site" evidence="12">
    <location>
        <position position="194"/>
    </location>
    <ligand>
        <name>S-adenosyl-L-methionine</name>
        <dbReference type="ChEBI" id="CHEBI:59789"/>
    </ligand>
</feature>
<proteinExistence type="inferred from homology"/>
<dbReference type="AlphaFoldDB" id="A0A5B8XQ99"/>
<evidence type="ECO:0000313" key="15">
    <source>
        <dbReference type="Proteomes" id="UP000321595"/>
    </source>
</evidence>
<feature type="binding site" evidence="12">
    <location>
        <position position="69"/>
    </location>
    <ligand>
        <name>GTP</name>
        <dbReference type="ChEBI" id="CHEBI:37565"/>
    </ligand>
</feature>
<dbReference type="UniPathway" id="UPA00344"/>
<evidence type="ECO:0000256" key="11">
    <source>
        <dbReference type="ARBA" id="ARBA00048697"/>
    </source>
</evidence>
<dbReference type="InterPro" id="IPR006638">
    <property type="entry name" value="Elp3/MiaA/NifB-like_rSAM"/>
</dbReference>
<keyword evidence="10 12" id="KW-0456">Lyase</keyword>
<sequence>MIDTHTLTDRFGRVHTSVRISVTDRCNLRCAYCMPAKGMKFLPRAEVLDFEDLAFAAKVLASLGVKSVRISGGEPLVRKDLPEFVRMLREAGTTKVAMTTNALLLKRHAAELKDAGLDRLNISLDSLDPRRFEKITRNGHLQKAWEGLEEAIAVGFSPIKINTLVLKGFNEDEIERWVELVQERELIVRFMELMPIGEDDLKDVGSYFDLTALRKELTAKHGLVPATDTHVGNGPAKYWKAPGWKGALGFITPMSQSYCATCSRLRLTCTGKLRACLAYDEDVDLGPALRARDEDAARGLILKALAEKKAGHPWNEGVRTIMGMSEIGG</sequence>
<comment type="pathway">
    <text evidence="12">Cofactor biosynthesis; molybdopterin biosynthesis.</text>
</comment>
<dbReference type="SFLD" id="SFLDG01386">
    <property type="entry name" value="main_SPASM_domain-containing"/>
    <property type="match status" value="1"/>
</dbReference>
<feature type="domain" description="Radical SAM core" evidence="13">
    <location>
        <begin position="10"/>
        <end position="235"/>
    </location>
</feature>
<dbReference type="Pfam" id="PF06463">
    <property type="entry name" value="Mob_synth_C"/>
    <property type="match status" value="1"/>
</dbReference>
<dbReference type="SFLD" id="SFLDG01067">
    <property type="entry name" value="SPASM/twitch_domain_containing"/>
    <property type="match status" value="1"/>
</dbReference>
<dbReference type="Gene3D" id="3.20.20.70">
    <property type="entry name" value="Aldolase class I"/>
    <property type="match status" value="1"/>
</dbReference>
<evidence type="ECO:0000256" key="1">
    <source>
        <dbReference type="ARBA" id="ARBA00012167"/>
    </source>
</evidence>
<keyword evidence="4 12" id="KW-0479">Metal-binding</keyword>
<keyword evidence="3 12" id="KW-0949">S-adenosyl-L-methionine</keyword>
<dbReference type="PANTHER" id="PTHR22960">
    <property type="entry name" value="MOLYBDOPTERIN COFACTOR SYNTHESIS PROTEIN A"/>
    <property type="match status" value="1"/>
</dbReference>
<dbReference type="GO" id="GO:0061799">
    <property type="term" value="F:cyclic pyranopterin monophosphate synthase activity"/>
    <property type="evidence" value="ECO:0007669"/>
    <property type="project" value="TreeGrafter"/>
</dbReference>
<evidence type="ECO:0000256" key="10">
    <source>
        <dbReference type="ARBA" id="ARBA00023239"/>
    </source>
</evidence>
<dbReference type="PANTHER" id="PTHR22960:SF0">
    <property type="entry name" value="MOLYBDENUM COFACTOR BIOSYNTHESIS PROTEIN 1"/>
    <property type="match status" value="1"/>
</dbReference>
<dbReference type="SUPFAM" id="SSF102114">
    <property type="entry name" value="Radical SAM enzymes"/>
    <property type="match status" value="1"/>
</dbReference>
<comment type="cofactor">
    <cofactor evidence="12">
        <name>[4Fe-4S] cluster</name>
        <dbReference type="ChEBI" id="CHEBI:49883"/>
    </cofactor>
    <text evidence="12">Binds 2 [4Fe-4S] clusters. Binds 1 [4Fe-4S] cluster coordinated with 3 cysteines and an exchangeable S-adenosyl-L-methionine and 1 [4Fe-4S] cluster coordinated with 3 cysteines and the GTP-derived substrate.</text>
</comment>
<gene>
    <name evidence="12 14" type="primary">moaA</name>
    <name evidence="14" type="ORF">FRD01_12615</name>
</gene>
<dbReference type="SMART" id="SM00729">
    <property type="entry name" value="Elp3"/>
    <property type="match status" value="1"/>
</dbReference>
<evidence type="ECO:0000313" key="14">
    <source>
        <dbReference type="EMBL" id="QED28062.1"/>
    </source>
</evidence>
<dbReference type="GO" id="GO:0051539">
    <property type="term" value="F:4 iron, 4 sulfur cluster binding"/>
    <property type="evidence" value="ECO:0007669"/>
    <property type="project" value="UniProtKB-UniRule"/>
</dbReference>
<evidence type="ECO:0000256" key="5">
    <source>
        <dbReference type="ARBA" id="ARBA00022741"/>
    </source>
</evidence>
<dbReference type="SFLD" id="SFLDG01383">
    <property type="entry name" value="cyclic_pyranopterin_phosphate"/>
    <property type="match status" value="1"/>
</dbReference>
<dbReference type="RefSeq" id="WP_146960155.1">
    <property type="nucleotide sequence ID" value="NZ_CP042467.1"/>
</dbReference>
<feature type="binding site" evidence="12">
    <location>
        <position position="160"/>
    </location>
    <ligand>
        <name>GTP</name>
        <dbReference type="ChEBI" id="CHEBI:37565"/>
    </ligand>
</feature>
<dbReference type="InterPro" id="IPR010505">
    <property type="entry name" value="MoaA_twitch"/>
</dbReference>
<dbReference type="HAMAP" id="MF_01225_B">
    <property type="entry name" value="MoaA_B"/>
    <property type="match status" value="1"/>
</dbReference>
<dbReference type="CDD" id="cd01335">
    <property type="entry name" value="Radical_SAM"/>
    <property type="match status" value="1"/>
</dbReference>
<feature type="binding site" evidence="12">
    <location>
        <begin position="264"/>
        <end position="266"/>
    </location>
    <ligand>
        <name>GTP</name>
        <dbReference type="ChEBI" id="CHEBI:37565"/>
    </ligand>
</feature>
<feature type="binding site" evidence="12">
    <location>
        <position position="262"/>
    </location>
    <ligand>
        <name>[4Fe-4S] cluster</name>
        <dbReference type="ChEBI" id="CHEBI:49883"/>
        <label>2</label>
        <note>4Fe-4S-substrate</note>
    </ligand>
</feature>
<feature type="binding site" evidence="12">
    <location>
        <position position="276"/>
    </location>
    <ligand>
        <name>[4Fe-4S] cluster</name>
        <dbReference type="ChEBI" id="CHEBI:49883"/>
        <label>2</label>
        <note>4Fe-4S-substrate</note>
    </ligand>
</feature>
<keyword evidence="15" id="KW-1185">Reference proteome</keyword>
<evidence type="ECO:0000256" key="6">
    <source>
        <dbReference type="ARBA" id="ARBA00023004"/>
    </source>
</evidence>
<keyword evidence="9 12" id="KW-0501">Molybdenum cofactor biosynthesis</keyword>
<comment type="similarity">
    <text evidence="12">Belongs to the radical SAM superfamily. MoaA family.</text>
</comment>
<dbReference type="EC" id="4.1.99.22" evidence="1 12"/>
<accession>A0A5B8XQ99</accession>
<evidence type="ECO:0000256" key="8">
    <source>
        <dbReference type="ARBA" id="ARBA00023134"/>
    </source>
</evidence>
<dbReference type="InterPro" id="IPR013785">
    <property type="entry name" value="Aldolase_TIM"/>
</dbReference>
<organism evidence="14 15">
    <name type="scientific">Microvenator marinus</name>
    <dbReference type="NCBI Taxonomy" id="2600177"/>
    <lineage>
        <taxon>Bacteria</taxon>
        <taxon>Deltaproteobacteria</taxon>
        <taxon>Bradymonadales</taxon>
        <taxon>Microvenatoraceae</taxon>
        <taxon>Microvenator</taxon>
    </lineage>
</organism>
<dbReference type="GO" id="GO:1904047">
    <property type="term" value="F:S-adenosyl-L-methionine binding"/>
    <property type="evidence" value="ECO:0007669"/>
    <property type="project" value="UniProtKB-UniRule"/>
</dbReference>
<dbReference type="NCBIfam" id="TIGR02666">
    <property type="entry name" value="moaA"/>
    <property type="match status" value="1"/>
</dbReference>
<evidence type="ECO:0000256" key="7">
    <source>
        <dbReference type="ARBA" id="ARBA00023014"/>
    </source>
</evidence>
<name>A0A5B8XQ99_9DELT</name>
<feature type="binding site" evidence="12">
    <location>
        <position position="33"/>
    </location>
    <ligand>
        <name>[4Fe-4S] cluster</name>
        <dbReference type="ChEBI" id="CHEBI:49883"/>
        <label>1</label>
        <note>4Fe-4S-S-AdoMet</note>
    </ligand>
</feature>
<dbReference type="GO" id="GO:0046872">
    <property type="term" value="F:metal ion binding"/>
    <property type="evidence" value="ECO:0007669"/>
    <property type="project" value="UniProtKB-KW"/>
</dbReference>
<keyword evidence="2 12" id="KW-0004">4Fe-4S</keyword>
<evidence type="ECO:0000256" key="12">
    <source>
        <dbReference type="HAMAP-Rule" id="MF_01225"/>
    </source>
</evidence>
<feature type="binding site" evidence="12">
    <location>
        <position position="123"/>
    </location>
    <ligand>
        <name>S-adenosyl-L-methionine</name>
        <dbReference type="ChEBI" id="CHEBI:59789"/>
    </ligand>
</feature>
<keyword evidence="5 12" id="KW-0547">Nucleotide-binding</keyword>
<dbReference type="InterPro" id="IPR050105">
    <property type="entry name" value="MoCo_biosynth_MoaA/MoaC"/>
</dbReference>
<evidence type="ECO:0000256" key="2">
    <source>
        <dbReference type="ARBA" id="ARBA00022485"/>
    </source>
</evidence>
<dbReference type="GO" id="GO:0061798">
    <property type="term" value="F:GTP 3',8'-cyclase activity"/>
    <property type="evidence" value="ECO:0007669"/>
    <property type="project" value="UniProtKB-UniRule"/>
</dbReference>
<feature type="binding site" evidence="12">
    <location>
        <position position="19"/>
    </location>
    <ligand>
        <name>GTP</name>
        <dbReference type="ChEBI" id="CHEBI:37565"/>
    </ligand>
</feature>
<dbReference type="NCBIfam" id="NF001199">
    <property type="entry name" value="PRK00164.2-1"/>
    <property type="match status" value="1"/>
</dbReference>
<evidence type="ECO:0000256" key="9">
    <source>
        <dbReference type="ARBA" id="ARBA00023150"/>
    </source>
</evidence>
<comment type="function">
    <text evidence="12">Catalyzes the cyclization of GTP to (8S)-3',8-cyclo-7,8-dihydroguanosine 5'-triphosphate.</text>
</comment>
<dbReference type="GO" id="GO:0006777">
    <property type="term" value="P:Mo-molybdopterin cofactor biosynthetic process"/>
    <property type="evidence" value="ECO:0007669"/>
    <property type="project" value="UniProtKB-UniRule"/>
</dbReference>
<dbReference type="SFLD" id="SFLDS00029">
    <property type="entry name" value="Radical_SAM"/>
    <property type="match status" value="1"/>
</dbReference>
<dbReference type="CDD" id="cd21117">
    <property type="entry name" value="Twitch_MoaA"/>
    <property type="match status" value="1"/>
</dbReference>
<dbReference type="PROSITE" id="PS01305">
    <property type="entry name" value="MOAA_NIFB_PQQE"/>
    <property type="match status" value="1"/>
</dbReference>
<protein>
    <recommendedName>
        <fullName evidence="1 12">GTP 3',8-cyclase</fullName>
        <ecNumber evidence="1 12">4.1.99.22</ecNumber>
    </recommendedName>
    <alternativeName>
        <fullName evidence="12">Molybdenum cofactor biosynthesis protein A</fullName>
    </alternativeName>
</protein>
<feature type="binding site" evidence="12">
    <location>
        <position position="73"/>
    </location>
    <ligand>
        <name>S-adenosyl-L-methionine</name>
        <dbReference type="ChEBI" id="CHEBI:59789"/>
    </ligand>
</feature>
<dbReference type="EMBL" id="CP042467">
    <property type="protein sequence ID" value="QED28062.1"/>
    <property type="molecule type" value="Genomic_DNA"/>
</dbReference>
<dbReference type="PROSITE" id="PS51918">
    <property type="entry name" value="RADICAL_SAM"/>
    <property type="match status" value="1"/>
</dbReference>
<feature type="binding site" evidence="12">
    <location>
        <position position="26"/>
    </location>
    <ligand>
        <name>[4Fe-4S] cluster</name>
        <dbReference type="ChEBI" id="CHEBI:49883"/>
        <label>1</label>
        <note>4Fe-4S-S-AdoMet</note>
    </ligand>
</feature>
<dbReference type="GO" id="GO:0005525">
    <property type="term" value="F:GTP binding"/>
    <property type="evidence" value="ECO:0007669"/>
    <property type="project" value="UniProtKB-UniRule"/>
</dbReference>
<evidence type="ECO:0000259" key="13">
    <source>
        <dbReference type="PROSITE" id="PS51918"/>
    </source>
</evidence>
<comment type="subunit">
    <text evidence="12">Monomer and homodimer.</text>
</comment>
<dbReference type="InterPro" id="IPR013483">
    <property type="entry name" value="MoaA"/>
</dbReference>
<reference evidence="14 15" key="1">
    <citation type="submission" date="2019-08" db="EMBL/GenBank/DDBJ databases">
        <authorList>
            <person name="Liang Q."/>
        </authorList>
    </citation>
    <scope>NUCLEOTIDE SEQUENCE [LARGE SCALE GENOMIC DNA]</scope>
    <source>
        <strain evidence="14 15">V1718</strain>
    </source>
</reference>
<feature type="binding site" evidence="12">
    <location>
        <position position="32"/>
    </location>
    <ligand>
        <name>S-adenosyl-L-methionine</name>
        <dbReference type="ChEBI" id="CHEBI:59789"/>
    </ligand>
</feature>
<feature type="binding site" evidence="12">
    <location>
        <position position="259"/>
    </location>
    <ligand>
        <name>[4Fe-4S] cluster</name>
        <dbReference type="ChEBI" id="CHEBI:49883"/>
        <label>2</label>
        <note>4Fe-4S-substrate</note>
    </ligand>
</feature>
<evidence type="ECO:0000256" key="4">
    <source>
        <dbReference type="ARBA" id="ARBA00022723"/>
    </source>
</evidence>
<dbReference type="InterPro" id="IPR007197">
    <property type="entry name" value="rSAM"/>
</dbReference>